<name>A0A2P2QYK4_RHIMU</name>
<dbReference type="EMBL" id="GGEC01091588">
    <property type="protein sequence ID" value="MBX72072.1"/>
    <property type="molecule type" value="Transcribed_RNA"/>
</dbReference>
<dbReference type="AlphaFoldDB" id="A0A2P2QYK4"/>
<organism evidence="1">
    <name type="scientific">Rhizophora mucronata</name>
    <name type="common">Asiatic mangrove</name>
    <dbReference type="NCBI Taxonomy" id="61149"/>
    <lineage>
        <taxon>Eukaryota</taxon>
        <taxon>Viridiplantae</taxon>
        <taxon>Streptophyta</taxon>
        <taxon>Embryophyta</taxon>
        <taxon>Tracheophyta</taxon>
        <taxon>Spermatophyta</taxon>
        <taxon>Magnoliopsida</taxon>
        <taxon>eudicotyledons</taxon>
        <taxon>Gunneridae</taxon>
        <taxon>Pentapetalae</taxon>
        <taxon>rosids</taxon>
        <taxon>fabids</taxon>
        <taxon>Malpighiales</taxon>
        <taxon>Rhizophoraceae</taxon>
        <taxon>Rhizophora</taxon>
    </lineage>
</organism>
<protein>
    <submittedName>
        <fullName evidence="1">Uncharacterized protein</fullName>
    </submittedName>
</protein>
<sequence length="26" mass="2937">MPSLLCYSISKLPIQKLIWINSMAVS</sequence>
<evidence type="ECO:0000313" key="1">
    <source>
        <dbReference type="EMBL" id="MBX72072.1"/>
    </source>
</evidence>
<proteinExistence type="predicted"/>
<accession>A0A2P2QYK4</accession>
<reference evidence="1" key="1">
    <citation type="submission" date="2018-02" db="EMBL/GenBank/DDBJ databases">
        <title>Rhizophora mucronata_Transcriptome.</title>
        <authorList>
            <person name="Meera S.P."/>
            <person name="Sreeshan A."/>
            <person name="Augustine A."/>
        </authorList>
    </citation>
    <scope>NUCLEOTIDE SEQUENCE</scope>
    <source>
        <tissue evidence="1">Leaf</tissue>
    </source>
</reference>